<comment type="caution">
    <text evidence="1">The sequence shown here is derived from an EMBL/GenBank/DDBJ whole genome shotgun (WGS) entry which is preliminary data.</text>
</comment>
<name>A0A0G1IW42_9BACT</name>
<organism evidence="1 2">
    <name type="scientific">Candidatus Giovannonibacteria bacterium GW2011_GWA2_44_26</name>
    <dbReference type="NCBI Taxonomy" id="1618648"/>
    <lineage>
        <taxon>Bacteria</taxon>
        <taxon>Candidatus Giovannoniibacteriota</taxon>
    </lineage>
</organism>
<dbReference type="Proteomes" id="UP000033945">
    <property type="component" value="Unassembled WGS sequence"/>
</dbReference>
<sequence length="86" mass="9977">MGYMPTLTITLPPAYSEKAKEQAKREGFKSPALWLRFLVESRVSFEESPKLKPSRVISEMQKAGLYKANFLRELKKSLEYADKTYK</sequence>
<dbReference type="EMBL" id="LCIT01000002">
    <property type="protein sequence ID" value="KKT63591.1"/>
    <property type="molecule type" value="Genomic_DNA"/>
</dbReference>
<proteinExistence type="predicted"/>
<evidence type="ECO:0000313" key="1">
    <source>
        <dbReference type="EMBL" id="KKT63591.1"/>
    </source>
</evidence>
<reference evidence="1 2" key="1">
    <citation type="journal article" date="2015" name="Nature">
        <title>rRNA introns, odd ribosomes, and small enigmatic genomes across a large radiation of phyla.</title>
        <authorList>
            <person name="Brown C.T."/>
            <person name="Hug L.A."/>
            <person name="Thomas B.C."/>
            <person name="Sharon I."/>
            <person name="Castelle C.J."/>
            <person name="Singh A."/>
            <person name="Wilkins M.J."/>
            <person name="Williams K.H."/>
            <person name="Banfield J.F."/>
        </authorList>
    </citation>
    <scope>NUCLEOTIDE SEQUENCE [LARGE SCALE GENOMIC DNA]</scope>
</reference>
<evidence type="ECO:0000313" key="2">
    <source>
        <dbReference type="Proteomes" id="UP000033945"/>
    </source>
</evidence>
<protein>
    <submittedName>
        <fullName evidence="1">Uncharacterized protein</fullName>
    </submittedName>
</protein>
<accession>A0A0G1IW42</accession>
<dbReference type="AlphaFoldDB" id="A0A0G1IW42"/>
<gene>
    <name evidence="1" type="ORF">UW55_C0002G0056</name>
</gene>